<sequence>MSLVLTIRFIRSFEHAVVINHVVKDVDPESTIESLMEKALREIAEVGGTKYKLTKSILFDTMKLYVITHGSKGCNRAINLEDDDKLILDPKKRIIDCKISSESEISFFNMESYIKYKKNPVLLWK</sequence>
<proteinExistence type="inferred from homology"/>
<dbReference type="InterPro" id="IPR018794">
    <property type="entry name" value="UPF0538"/>
</dbReference>
<reference evidence="2" key="1">
    <citation type="submission" date="2022-03" db="EMBL/GenBank/DDBJ databases">
        <title>Draft genome sequence of Aduncisulcus paluster, a free-living microaerophilic Fornicata.</title>
        <authorList>
            <person name="Yuyama I."/>
            <person name="Kume K."/>
            <person name="Tamura T."/>
            <person name="Inagaki Y."/>
            <person name="Hashimoto T."/>
        </authorList>
    </citation>
    <scope>NUCLEOTIDE SEQUENCE</scope>
    <source>
        <strain evidence="2">NY0171</strain>
    </source>
</reference>
<evidence type="ECO:0000313" key="3">
    <source>
        <dbReference type="Proteomes" id="UP001057375"/>
    </source>
</evidence>
<name>A0ABQ5JW93_9EUKA</name>
<dbReference type="PANTHER" id="PTHR18444:SF9">
    <property type="entry name" value="UPF0538 PROTEIN C2ORF76"/>
    <property type="match status" value="1"/>
</dbReference>
<protein>
    <submittedName>
        <fullName evidence="2">Uncharacterized protein</fullName>
    </submittedName>
</protein>
<gene>
    <name evidence="2" type="ORF">ADUPG1_011580</name>
</gene>
<dbReference type="Pfam" id="PF10209">
    <property type="entry name" value="DUF2340"/>
    <property type="match status" value="1"/>
</dbReference>
<comment type="caution">
    <text evidence="2">The sequence shown here is derived from an EMBL/GenBank/DDBJ whole genome shotgun (WGS) entry which is preliminary data.</text>
</comment>
<organism evidence="2 3">
    <name type="scientific">Aduncisulcus paluster</name>
    <dbReference type="NCBI Taxonomy" id="2918883"/>
    <lineage>
        <taxon>Eukaryota</taxon>
        <taxon>Metamonada</taxon>
        <taxon>Carpediemonas-like organisms</taxon>
        <taxon>Aduncisulcus</taxon>
    </lineage>
</organism>
<keyword evidence="3" id="KW-1185">Reference proteome</keyword>
<dbReference type="EMBL" id="BQXS01012108">
    <property type="protein sequence ID" value="GKT19838.1"/>
    <property type="molecule type" value="Genomic_DNA"/>
</dbReference>
<evidence type="ECO:0000313" key="2">
    <source>
        <dbReference type="EMBL" id="GKT19838.1"/>
    </source>
</evidence>
<dbReference type="PANTHER" id="PTHR18444">
    <property type="entry name" value="UPF0538 FAMILY MEMBER"/>
    <property type="match status" value="1"/>
</dbReference>
<accession>A0ABQ5JW93</accession>
<comment type="similarity">
    <text evidence="1">Belongs to the UPF0538 family.</text>
</comment>
<evidence type="ECO:0000256" key="1">
    <source>
        <dbReference type="ARBA" id="ARBA00007176"/>
    </source>
</evidence>
<dbReference type="Proteomes" id="UP001057375">
    <property type="component" value="Unassembled WGS sequence"/>
</dbReference>